<name>A0A1X6NJU6_PORUM</name>
<feature type="compositionally biased region" description="Low complexity" evidence="1">
    <location>
        <begin position="59"/>
        <end position="79"/>
    </location>
</feature>
<sequence>MDFMRKAALKQSVNQMGRQMGMTSNVTDSLPGGSGSGGGSGGGGVGGVAASISSALGRGEAAPAGGGAPPAAAPADGWGASTGGETPPANYPPGLRLFYVDVSTLDASPDVRKPLSYVHLLLSAGTGGLFLNFLTWVFRLIRGDGGRTWTLVLGAGFMSAAGSLAYVALYASAFRGAAAASVAVQSWALGGLAVALPFAALYAFGGVWVFNGWYRLHLVVDGSSGFRASRFSVAVESIWWTAVLLLTVYAGGEWWRFRARTPTRVASAFAQDRATSGLPPPPTGGGNTLEEIRARYGVAEV</sequence>
<proteinExistence type="predicted"/>
<keyword evidence="2" id="KW-1133">Transmembrane helix</keyword>
<evidence type="ECO:0000256" key="1">
    <source>
        <dbReference type="SAM" id="MobiDB-lite"/>
    </source>
</evidence>
<dbReference type="EMBL" id="KV919984">
    <property type="protein sequence ID" value="OSX68891.1"/>
    <property type="molecule type" value="Genomic_DNA"/>
</dbReference>
<dbReference type="Proteomes" id="UP000218209">
    <property type="component" value="Unassembled WGS sequence"/>
</dbReference>
<organism evidence="3 4">
    <name type="scientific">Porphyra umbilicalis</name>
    <name type="common">Purple laver</name>
    <name type="synonym">Red alga</name>
    <dbReference type="NCBI Taxonomy" id="2786"/>
    <lineage>
        <taxon>Eukaryota</taxon>
        <taxon>Rhodophyta</taxon>
        <taxon>Bangiophyceae</taxon>
        <taxon>Bangiales</taxon>
        <taxon>Bangiaceae</taxon>
        <taxon>Porphyra</taxon>
    </lineage>
</organism>
<reference evidence="3 4" key="1">
    <citation type="submission" date="2017-03" db="EMBL/GenBank/DDBJ databases">
        <title>WGS assembly of Porphyra umbilicalis.</title>
        <authorList>
            <person name="Brawley S.H."/>
            <person name="Blouin N.A."/>
            <person name="Ficko-Blean E."/>
            <person name="Wheeler G.L."/>
            <person name="Lohr M."/>
            <person name="Goodson H.V."/>
            <person name="Jenkins J.W."/>
            <person name="Blaby-Haas C.E."/>
            <person name="Helliwell K.E."/>
            <person name="Chan C."/>
            <person name="Marriage T."/>
            <person name="Bhattacharya D."/>
            <person name="Klein A.S."/>
            <person name="Badis Y."/>
            <person name="Brodie J."/>
            <person name="Cao Y."/>
            <person name="Collen J."/>
            <person name="Dittami S.M."/>
            <person name="Gachon C.M."/>
            <person name="Green B.R."/>
            <person name="Karpowicz S."/>
            <person name="Kim J.W."/>
            <person name="Kudahl U."/>
            <person name="Lin S."/>
            <person name="Michel G."/>
            <person name="Mittag M."/>
            <person name="Olson B.J."/>
            <person name="Pangilinan J."/>
            <person name="Peng Y."/>
            <person name="Qiu H."/>
            <person name="Shu S."/>
            <person name="Singer J.T."/>
            <person name="Smith A.G."/>
            <person name="Sprecher B.N."/>
            <person name="Wagner V."/>
            <person name="Wang W."/>
            <person name="Wang Z.-Y."/>
            <person name="Yan J."/>
            <person name="Yarish C."/>
            <person name="Zoeuner-Riek S."/>
            <person name="Zhuang Y."/>
            <person name="Zou Y."/>
            <person name="Lindquist E.A."/>
            <person name="Grimwood J."/>
            <person name="Barry K."/>
            <person name="Rokhsar D.S."/>
            <person name="Schmutz J."/>
            <person name="Stiller J.W."/>
            <person name="Grossman A.R."/>
            <person name="Prochnik S.E."/>
        </authorList>
    </citation>
    <scope>NUCLEOTIDE SEQUENCE [LARGE SCALE GENOMIC DNA]</scope>
    <source>
        <strain evidence="3">4086291</strain>
    </source>
</reference>
<feature type="transmembrane region" description="Helical" evidence="2">
    <location>
        <begin position="230"/>
        <end position="250"/>
    </location>
</feature>
<keyword evidence="2" id="KW-0472">Membrane</keyword>
<feature type="transmembrane region" description="Helical" evidence="2">
    <location>
        <begin position="117"/>
        <end position="138"/>
    </location>
</feature>
<gene>
    <name evidence="3" type="ORF">BU14_2122s0001</name>
</gene>
<dbReference type="AlphaFoldDB" id="A0A1X6NJU6"/>
<keyword evidence="4" id="KW-1185">Reference proteome</keyword>
<evidence type="ECO:0000313" key="3">
    <source>
        <dbReference type="EMBL" id="OSX68891.1"/>
    </source>
</evidence>
<accession>A0A1X6NJU6</accession>
<evidence type="ECO:0000313" key="4">
    <source>
        <dbReference type="Proteomes" id="UP000218209"/>
    </source>
</evidence>
<feature type="transmembrane region" description="Helical" evidence="2">
    <location>
        <begin position="150"/>
        <end position="174"/>
    </location>
</feature>
<protein>
    <submittedName>
        <fullName evidence="3">Uncharacterized protein</fullName>
    </submittedName>
</protein>
<keyword evidence="2" id="KW-0812">Transmembrane</keyword>
<feature type="compositionally biased region" description="Gly residues" evidence="1">
    <location>
        <begin position="32"/>
        <end position="43"/>
    </location>
</feature>
<feature type="transmembrane region" description="Helical" evidence="2">
    <location>
        <begin position="186"/>
        <end position="210"/>
    </location>
</feature>
<feature type="region of interest" description="Disordered" evidence="1">
    <location>
        <begin position="59"/>
        <end position="86"/>
    </location>
</feature>
<feature type="region of interest" description="Disordered" evidence="1">
    <location>
        <begin position="22"/>
        <end position="43"/>
    </location>
</feature>
<evidence type="ECO:0000256" key="2">
    <source>
        <dbReference type="SAM" id="Phobius"/>
    </source>
</evidence>